<feature type="transmembrane region" description="Helical" evidence="1">
    <location>
        <begin position="12"/>
        <end position="30"/>
    </location>
</feature>
<evidence type="ECO:0000256" key="1">
    <source>
        <dbReference type="SAM" id="Phobius"/>
    </source>
</evidence>
<keyword evidence="1" id="KW-0812">Transmembrane</keyword>
<sequence>MRPSSIVRFDRLYLASIAVGLIGNILEWPLTMARLAENPDTAALGSTAAVAAGGMIAIGVVIALLLWFFIAQRGSNVAKWILVVFTVFAIGSLVLGFSTGAVILDAGGIVRLVAVALQTAAVAFLFRPDAAAWFAPAIVDEDI</sequence>
<gene>
    <name evidence="2" type="ORF">AVT10_17545</name>
</gene>
<keyword evidence="1" id="KW-1133">Transmembrane helix</keyword>
<reference evidence="3" key="1">
    <citation type="submission" date="2016-01" db="EMBL/GenBank/DDBJ databases">
        <title>Draft genome of Chromobacterium sp. F49.</title>
        <authorList>
            <person name="Hong K.W."/>
        </authorList>
    </citation>
    <scope>NUCLEOTIDE SEQUENCE [LARGE SCALE GENOMIC DNA]</scope>
    <source>
        <strain evidence="3">CN3</strain>
    </source>
</reference>
<name>A0ABR5Y9K0_9SPHN</name>
<feature type="transmembrane region" description="Helical" evidence="1">
    <location>
        <begin position="42"/>
        <end position="68"/>
    </location>
</feature>
<keyword evidence="3" id="KW-1185">Reference proteome</keyword>
<evidence type="ECO:0008006" key="4">
    <source>
        <dbReference type="Google" id="ProtNLM"/>
    </source>
</evidence>
<feature type="transmembrane region" description="Helical" evidence="1">
    <location>
        <begin position="80"/>
        <end position="103"/>
    </location>
</feature>
<keyword evidence="1" id="KW-0472">Membrane</keyword>
<evidence type="ECO:0000313" key="3">
    <source>
        <dbReference type="Proteomes" id="UP000076609"/>
    </source>
</evidence>
<dbReference type="EMBL" id="LQQO01000053">
    <property type="protein sequence ID" value="KZE09744.1"/>
    <property type="molecule type" value="Genomic_DNA"/>
</dbReference>
<evidence type="ECO:0000313" key="2">
    <source>
        <dbReference type="EMBL" id="KZE09744.1"/>
    </source>
</evidence>
<proteinExistence type="predicted"/>
<organism evidence="2 3">
    <name type="scientific">Sphingomonas hankookensis</name>
    <dbReference type="NCBI Taxonomy" id="563996"/>
    <lineage>
        <taxon>Bacteria</taxon>
        <taxon>Pseudomonadati</taxon>
        <taxon>Pseudomonadota</taxon>
        <taxon>Alphaproteobacteria</taxon>
        <taxon>Sphingomonadales</taxon>
        <taxon>Sphingomonadaceae</taxon>
        <taxon>Sphingomonas</taxon>
    </lineage>
</organism>
<accession>A0ABR5Y9K0</accession>
<comment type="caution">
    <text evidence="2">The sequence shown here is derived from an EMBL/GenBank/DDBJ whole genome shotgun (WGS) entry which is preliminary data.</text>
</comment>
<dbReference type="Proteomes" id="UP000076609">
    <property type="component" value="Unassembled WGS sequence"/>
</dbReference>
<feature type="transmembrane region" description="Helical" evidence="1">
    <location>
        <begin position="109"/>
        <end position="126"/>
    </location>
</feature>
<dbReference type="RefSeq" id="WP_066693478.1">
    <property type="nucleotide sequence ID" value="NZ_LQQO01000053.1"/>
</dbReference>
<protein>
    <recommendedName>
        <fullName evidence="4">MFS transporter</fullName>
    </recommendedName>
</protein>